<dbReference type="AlphaFoldDB" id="A0A832AUW8"/>
<protein>
    <recommendedName>
        <fullName evidence="2">Roadblock/LAMTOR2 domain-containing protein</fullName>
    </recommendedName>
</protein>
<sequence>MTSLQDLYRVDYDLDSLIRGIVDSSRGMIETVIVVSRDLSVLTLEVGCNVSLDDLTSASAVIISAFSNILREAGLSSSEKIRIQLDDKRYLIIQSYIDYFLICITRSNVRLGFIDLVLEYYKPLLYEVLYSSHHIVLEEDSFTEIIHENE</sequence>
<gene>
    <name evidence="1" type="ORF">ENT99_03915</name>
</gene>
<name>A0A832AUW8_9CREN</name>
<reference evidence="1" key="1">
    <citation type="journal article" date="2020" name="mSystems">
        <title>Genome- and Community-Level Interaction Insights into Carbon Utilization and Element Cycling Functions of Hydrothermarchaeota in Hydrothermal Sediment.</title>
        <authorList>
            <person name="Zhou Z."/>
            <person name="Liu Y."/>
            <person name="Xu W."/>
            <person name="Pan J."/>
            <person name="Luo Z.H."/>
            <person name="Li M."/>
        </authorList>
    </citation>
    <scope>NUCLEOTIDE SEQUENCE</scope>
    <source>
        <strain evidence="1">SpSt-629</strain>
    </source>
</reference>
<dbReference type="SUPFAM" id="SSF103196">
    <property type="entry name" value="Roadblock/LC7 domain"/>
    <property type="match status" value="1"/>
</dbReference>
<comment type="caution">
    <text evidence="1">The sequence shown here is derived from an EMBL/GenBank/DDBJ whole genome shotgun (WGS) entry which is preliminary data.</text>
</comment>
<evidence type="ECO:0000313" key="1">
    <source>
        <dbReference type="EMBL" id="HFQ78833.1"/>
    </source>
</evidence>
<dbReference type="EMBL" id="DTAU01000074">
    <property type="protein sequence ID" value="HFQ78833.1"/>
    <property type="molecule type" value="Genomic_DNA"/>
</dbReference>
<accession>A0A832AUW8</accession>
<proteinExistence type="predicted"/>
<evidence type="ECO:0008006" key="2">
    <source>
        <dbReference type="Google" id="ProtNLM"/>
    </source>
</evidence>
<organism evidence="1">
    <name type="scientific">Ignisphaera aggregans</name>
    <dbReference type="NCBI Taxonomy" id="334771"/>
    <lineage>
        <taxon>Archaea</taxon>
        <taxon>Thermoproteota</taxon>
        <taxon>Thermoprotei</taxon>
        <taxon>Desulfurococcales</taxon>
        <taxon>Desulfurococcaceae</taxon>
        <taxon>Ignisphaera</taxon>
    </lineage>
</organism>